<sequence>MATNNKGKVNLIPAILILLTVIILVVLASLYAFRNEDETLEGQADVTEYRVSSKVPGRIKKFYVTEGQYVHAGDTLAVLEAPEVTAKLEQAQAVENAAAAQSQKADNGARKEQIQGAYDMWQKAKVGVTIAEKSWARVKRLADEGVLPAQKLDEVTAQRDAAIATEKAAKSQYDMAVNGARIEDKEAARALVNQARGAIKEVSSYIKETYLLASADGEVTEIFPSVGELVGTGAPVMNVALMNDMWMTFNVREDNLKLFRMNQTVKVNIPALNKEVEAKVFYMKNLGSYATWKATKSTGQFDMKTFEVKVRPTKKVDGLRPGMSVLLK</sequence>
<comment type="caution">
    <text evidence="3">The sequence shown here is derived from an EMBL/GenBank/DDBJ whole genome shotgun (WGS) entry which is preliminary data.</text>
</comment>
<dbReference type="EMBL" id="JACICA010000001">
    <property type="protein sequence ID" value="MBB3701965.1"/>
    <property type="molecule type" value="Genomic_DNA"/>
</dbReference>
<evidence type="ECO:0000259" key="2">
    <source>
        <dbReference type="Pfam" id="PF25917"/>
    </source>
</evidence>
<gene>
    <name evidence="3" type="ORF">FHS60_000407</name>
</gene>
<feature type="transmembrane region" description="Helical" evidence="1">
    <location>
        <begin position="12"/>
        <end position="33"/>
    </location>
</feature>
<dbReference type="Gene3D" id="2.40.30.170">
    <property type="match status" value="1"/>
</dbReference>
<dbReference type="Pfam" id="PF25917">
    <property type="entry name" value="BSH_RND"/>
    <property type="match status" value="1"/>
</dbReference>
<keyword evidence="1" id="KW-0472">Membrane</keyword>
<dbReference type="Gene3D" id="2.40.50.100">
    <property type="match status" value="1"/>
</dbReference>
<feature type="domain" description="Multidrug resistance protein MdtA-like barrel-sandwich hybrid" evidence="2">
    <location>
        <begin position="50"/>
        <end position="239"/>
    </location>
</feature>
<dbReference type="Proteomes" id="UP000541425">
    <property type="component" value="Unassembled WGS sequence"/>
</dbReference>
<dbReference type="PANTHER" id="PTHR30438:SF1">
    <property type="entry name" value="36 KDA ANTIGEN"/>
    <property type="match status" value="1"/>
</dbReference>
<keyword evidence="1" id="KW-0812">Transmembrane</keyword>
<dbReference type="PANTHER" id="PTHR30438">
    <property type="entry name" value="36 KDA ANTIGEN-RELATED"/>
    <property type="match status" value="1"/>
</dbReference>
<dbReference type="Gene3D" id="1.10.287.470">
    <property type="entry name" value="Helix hairpin bin"/>
    <property type="match status" value="1"/>
</dbReference>
<dbReference type="SUPFAM" id="SSF111369">
    <property type="entry name" value="HlyD-like secretion proteins"/>
    <property type="match status" value="2"/>
</dbReference>
<proteinExistence type="predicted"/>
<evidence type="ECO:0000313" key="4">
    <source>
        <dbReference type="Proteomes" id="UP000541425"/>
    </source>
</evidence>
<keyword evidence="1" id="KW-1133">Transmembrane helix</keyword>
<protein>
    <submittedName>
        <fullName evidence="3">HlyD family secretion protein</fullName>
    </submittedName>
</protein>
<dbReference type="RefSeq" id="WP_183694247.1">
    <property type="nucleotide sequence ID" value="NZ_JACICA010000001.1"/>
</dbReference>
<evidence type="ECO:0000256" key="1">
    <source>
        <dbReference type="SAM" id="Phobius"/>
    </source>
</evidence>
<accession>A0A7W5Y0W6</accession>
<evidence type="ECO:0000313" key="3">
    <source>
        <dbReference type="EMBL" id="MBB3701965.1"/>
    </source>
</evidence>
<dbReference type="InterPro" id="IPR058625">
    <property type="entry name" value="MdtA-like_BSH"/>
</dbReference>
<reference evidence="3 4" key="1">
    <citation type="submission" date="2020-08" db="EMBL/GenBank/DDBJ databases">
        <title>Genomic Encyclopedia of Type Strains, Phase IV (KMG-IV): sequencing the most valuable type-strain genomes for metagenomic binning, comparative biology and taxonomic classification.</title>
        <authorList>
            <person name="Goeker M."/>
        </authorList>
    </citation>
    <scope>NUCLEOTIDE SEQUENCE [LARGE SCALE GENOMIC DNA]</scope>
    <source>
        <strain evidence="3 4">DSM 22548</strain>
    </source>
</reference>
<name>A0A7W5Y0W6_9BACT</name>
<organism evidence="3 4">
    <name type="scientific">Alloprevotella rava</name>
    <dbReference type="NCBI Taxonomy" id="671218"/>
    <lineage>
        <taxon>Bacteria</taxon>
        <taxon>Pseudomonadati</taxon>
        <taxon>Bacteroidota</taxon>
        <taxon>Bacteroidia</taxon>
        <taxon>Bacteroidales</taxon>
        <taxon>Prevotellaceae</taxon>
        <taxon>Alloprevotella</taxon>
    </lineage>
</organism>
<dbReference type="AlphaFoldDB" id="A0A7W5Y0W6"/>